<dbReference type="InterPro" id="IPR010319">
    <property type="entry name" value="Transglutaminase-like_Cys_pept"/>
</dbReference>
<gene>
    <name evidence="2" type="ORF">D6858_08005</name>
</gene>
<keyword evidence="3" id="KW-1185">Reference proteome</keyword>
<comment type="caution">
    <text evidence="2">The sequence shown here is derived from an EMBL/GenBank/DDBJ whole genome shotgun (WGS) entry which is preliminary data.</text>
</comment>
<dbReference type="PANTHER" id="PTHR39327">
    <property type="match status" value="1"/>
</dbReference>
<dbReference type="SUPFAM" id="SSF54001">
    <property type="entry name" value="Cysteine proteinases"/>
    <property type="match status" value="1"/>
</dbReference>
<sequence>MFAHGSIMARKVRYSLGIAAMAAGAGISGSAMATPLPLSAALMFPEITNCSLSPLAVTQVAIITPQSKAQAVLGGQVSALERIRAAQISGDATTQSLVDGLKLAVIEPLTPASAGFNSTVSQACINPAFARSAAPIATPDAGRMTPPIITLSFPTASILTPPVLALKPLQFAQNVPPALSVPFAVPPASARDSDLILGSKRVAIGKTQFDRNWARVKSESLGNVRRLGLPTFKAGQSTADKLATVRAINAWVNRRISYVEDADPFGRSDYWAGARETLRIGKGDCEDFAITKMQLLARAGIPRDDMILTIARDNVRRADHAVLMVKIGDERVMLDNATDALLDGSTAQDYRPILSFGSRQAWLHGY</sequence>
<feature type="chain" id="PRO_5019388408" description="Transglutaminase-like cysteine proteinase BTLCP" evidence="1">
    <location>
        <begin position="34"/>
        <end position="366"/>
    </location>
</feature>
<protein>
    <recommendedName>
        <fullName evidence="4">Transglutaminase-like cysteine proteinase BTLCP</fullName>
    </recommendedName>
</protein>
<dbReference type="PANTHER" id="PTHR39327:SF1">
    <property type="entry name" value="BLR5470 PROTEIN"/>
    <property type="match status" value="1"/>
</dbReference>
<evidence type="ECO:0000313" key="3">
    <source>
        <dbReference type="Proteomes" id="UP000284322"/>
    </source>
</evidence>
<dbReference type="Pfam" id="PF06035">
    <property type="entry name" value="Peptidase_C93"/>
    <property type="match status" value="1"/>
</dbReference>
<reference evidence="2 3" key="1">
    <citation type="submission" date="2018-09" db="EMBL/GenBank/DDBJ databases">
        <title>Altererythrobacter sp.Ery1 and Ery12, the genome sequencing of novel strains in genus Alterythrobacter.</title>
        <authorList>
            <person name="Cheng H."/>
            <person name="Wu Y.-H."/>
            <person name="Fang C."/>
            <person name="Xu X.-W."/>
        </authorList>
    </citation>
    <scope>NUCLEOTIDE SEQUENCE [LARGE SCALE GENOMIC DNA]</scope>
    <source>
        <strain evidence="2 3">Ery12</strain>
    </source>
</reference>
<dbReference type="AlphaFoldDB" id="A0A419R1U8"/>
<dbReference type="InterPro" id="IPR038765">
    <property type="entry name" value="Papain-like_cys_pep_sf"/>
</dbReference>
<dbReference type="Gene3D" id="3.10.620.30">
    <property type="match status" value="1"/>
</dbReference>
<proteinExistence type="predicted"/>
<name>A0A419R1U8_9SPHN</name>
<evidence type="ECO:0000256" key="1">
    <source>
        <dbReference type="SAM" id="SignalP"/>
    </source>
</evidence>
<feature type="signal peptide" evidence="1">
    <location>
        <begin position="1"/>
        <end position="33"/>
    </location>
</feature>
<dbReference type="Proteomes" id="UP000284322">
    <property type="component" value="Unassembled WGS sequence"/>
</dbReference>
<dbReference type="EMBL" id="RAHJ01000018">
    <property type="protein sequence ID" value="RJX67891.1"/>
    <property type="molecule type" value="Genomic_DNA"/>
</dbReference>
<dbReference type="OrthoDB" id="5401788at2"/>
<evidence type="ECO:0000313" key="2">
    <source>
        <dbReference type="EMBL" id="RJX67891.1"/>
    </source>
</evidence>
<keyword evidence="1" id="KW-0732">Signal</keyword>
<organism evidence="2 3">
    <name type="scientific">Tsuneonella suprasediminis</name>
    <dbReference type="NCBI Taxonomy" id="2306996"/>
    <lineage>
        <taxon>Bacteria</taxon>
        <taxon>Pseudomonadati</taxon>
        <taxon>Pseudomonadota</taxon>
        <taxon>Alphaproteobacteria</taxon>
        <taxon>Sphingomonadales</taxon>
        <taxon>Erythrobacteraceae</taxon>
        <taxon>Tsuneonella</taxon>
    </lineage>
</organism>
<evidence type="ECO:0008006" key="4">
    <source>
        <dbReference type="Google" id="ProtNLM"/>
    </source>
</evidence>
<accession>A0A419R1U8</accession>